<dbReference type="STRING" id="415015.SAMN05660462_00856"/>
<dbReference type="InterPro" id="IPR010656">
    <property type="entry name" value="DctM"/>
</dbReference>
<feature type="transmembrane region" description="Helical" evidence="7">
    <location>
        <begin position="134"/>
        <end position="157"/>
    </location>
</feature>
<dbReference type="InterPro" id="IPR004681">
    <property type="entry name" value="TRAP_DctM"/>
</dbReference>
<accession>A0A1H3MLC1</accession>
<keyword evidence="6 7" id="KW-0472">Membrane</keyword>
<evidence type="ECO:0000313" key="9">
    <source>
        <dbReference type="EMBL" id="SDY77228.1"/>
    </source>
</evidence>
<evidence type="ECO:0000313" key="10">
    <source>
        <dbReference type="Proteomes" id="UP000198625"/>
    </source>
</evidence>
<feature type="transmembrane region" description="Helical" evidence="7">
    <location>
        <begin position="169"/>
        <end position="187"/>
    </location>
</feature>
<name>A0A1H3MLC1_9FIRM</name>
<feature type="transmembrane region" description="Helical" evidence="7">
    <location>
        <begin position="239"/>
        <end position="258"/>
    </location>
</feature>
<dbReference type="Pfam" id="PF06808">
    <property type="entry name" value="DctM"/>
    <property type="match status" value="1"/>
</dbReference>
<protein>
    <submittedName>
        <fullName evidence="9">C4-dicarboxylate transporter, DctM subunit</fullName>
    </submittedName>
</protein>
<dbReference type="EMBL" id="FNQE01000007">
    <property type="protein sequence ID" value="SDY77228.1"/>
    <property type="molecule type" value="Genomic_DNA"/>
</dbReference>
<feature type="transmembrane region" description="Helical" evidence="7">
    <location>
        <begin position="368"/>
        <end position="388"/>
    </location>
</feature>
<feature type="transmembrane region" description="Helical" evidence="7">
    <location>
        <begin position="53"/>
        <end position="72"/>
    </location>
</feature>
<sequence>MTLVLFAILMVLLMGSVQVYIALALSTVVAIAFFTNIPLEILPQRMFAGIDKFSLMAVPFFILAANVMNGGGLSKRILNFAKALIGHKKGGLAMTVVLSCMFFGAVSGSSPATVIAIGALMLPALKEAHYGEDFSVGLITSSAAVAVIIPPSIGMIVYGSVTGVSVGELFMAGLGPGIVYGAVFMLYSYYYAKKNKLQTEKKASLREIWLAFVDAVWALGIPVLILGGIYGGIFTPTEAAAVAAVYSIFISIFVYRDLDFKGLINETINSAVGTAQVMILLAAASVFSWILTRQQVPQALAEALMSISNSKVAILLMINAILLIVGMFIDPASSTTILAPLFLPLALSFGIDPVHLGIIMVVNGAIGMFTPPFGLNLFVATGISDLSISKIIRGVVPFIILSLITMAIITFIPQISLWLPSVLK</sequence>
<feature type="transmembrane region" description="Helical" evidence="7">
    <location>
        <begin position="395"/>
        <end position="419"/>
    </location>
</feature>
<dbReference type="PIRSF" id="PIRSF006066">
    <property type="entry name" value="HI0050"/>
    <property type="match status" value="1"/>
</dbReference>
<dbReference type="Proteomes" id="UP000198625">
    <property type="component" value="Unassembled WGS sequence"/>
</dbReference>
<feature type="transmembrane region" description="Helical" evidence="7">
    <location>
        <begin position="92"/>
        <end position="122"/>
    </location>
</feature>
<reference evidence="9 10" key="1">
    <citation type="submission" date="2016-10" db="EMBL/GenBank/DDBJ databases">
        <authorList>
            <person name="de Groot N.N."/>
        </authorList>
    </citation>
    <scope>NUCLEOTIDE SEQUENCE [LARGE SCALE GENOMIC DNA]</scope>
    <source>
        <strain evidence="9 10">DSM 21650</strain>
    </source>
</reference>
<feature type="domain" description="TRAP C4-dicarboxylate transport system permease DctM subunit" evidence="8">
    <location>
        <begin position="6"/>
        <end position="415"/>
    </location>
</feature>
<evidence type="ECO:0000256" key="7">
    <source>
        <dbReference type="SAM" id="Phobius"/>
    </source>
</evidence>
<evidence type="ECO:0000256" key="6">
    <source>
        <dbReference type="ARBA" id="ARBA00023136"/>
    </source>
</evidence>
<dbReference type="GO" id="GO:0005886">
    <property type="term" value="C:plasma membrane"/>
    <property type="evidence" value="ECO:0007669"/>
    <property type="project" value="UniProtKB-SubCell"/>
</dbReference>
<evidence type="ECO:0000256" key="4">
    <source>
        <dbReference type="ARBA" id="ARBA00022692"/>
    </source>
</evidence>
<evidence type="ECO:0000256" key="3">
    <source>
        <dbReference type="ARBA" id="ARBA00022519"/>
    </source>
</evidence>
<feature type="transmembrane region" description="Helical" evidence="7">
    <location>
        <begin position="312"/>
        <end position="329"/>
    </location>
</feature>
<dbReference type="GO" id="GO:0022857">
    <property type="term" value="F:transmembrane transporter activity"/>
    <property type="evidence" value="ECO:0007669"/>
    <property type="project" value="TreeGrafter"/>
</dbReference>
<dbReference type="OrthoDB" id="9772674at2"/>
<keyword evidence="2" id="KW-1003">Cell membrane</keyword>
<feature type="transmembrane region" description="Helical" evidence="7">
    <location>
        <begin position="270"/>
        <end position="292"/>
    </location>
</feature>
<proteinExistence type="predicted"/>
<feature type="transmembrane region" description="Helical" evidence="7">
    <location>
        <begin position="208"/>
        <end position="233"/>
    </location>
</feature>
<evidence type="ECO:0000256" key="5">
    <source>
        <dbReference type="ARBA" id="ARBA00022989"/>
    </source>
</evidence>
<feature type="transmembrane region" description="Helical" evidence="7">
    <location>
        <begin position="6"/>
        <end position="33"/>
    </location>
</feature>
<dbReference type="AlphaFoldDB" id="A0A1H3MLC1"/>
<gene>
    <name evidence="9" type="ORF">SAMN05660462_00856</name>
</gene>
<evidence type="ECO:0000259" key="8">
    <source>
        <dbReference type="Pfam" id="PF06808"/>
    </source>
</evidence>
<keyword evidence="5 7" id="KW-1133">Transmembrane helix</keyword>
<keyword evidence="10" id="KW-1185">Reference proteome</keyword>
<evidence type="ECO:0000256" key="1">
    <source>
        <dbReference type="ARBA" id="ARBA00004429"/>
    </source>
</evidence>
<dbReference type="RefSeq" id="WP_091727693.1">
    <property type="nucleotide sequence ID" value="NZ_FNQE01000007.1"/>
</dbReference>
<dbReference type="PANTHER" id="PTHR33362">
    <property type="entry name" value="SIALIC ACID TRAP TRANSPORTER PERMEASE PROTEIN SIAT-RELATED"/>
    <property type="match status" value="1"/>
</dbReference>
<organism evidence="9 10">
    <name type="scientific">Proteiniborus ethanoligenes</name>
    <dbReference type="NCBI Taxonomy" id="415015"/>
    <lineage>
        <taxon>Bacteria</taxon>
        <taxon>Bacillati</taxon>
        <taxon>Bacillota</taxon>
        <taxon>Clostridia</taxon>
        <taxon>Eubacteriales</taxon>
        <taxon>Proteiniborus</taxon>
    </lineage>
</organism>
<keyword evidence="3" id="KW-0997">Cell inner membrane</keyword>
<dbReference type="NCBIfam" id="TIGR00786">
    <property type="entry name" value="dctM"/>
    <property type="match status" value="1"/>
</dbReference>
<comment type="subcellular location">
    <subcellularLocation>
        <location evidence="1">Cell inner membrane</location>
        <topology evidence="1">Multi-pass membrane protein</topology>
    </subcellularLocation>
</comment>
<keyword evidence="4 7" id="KW-0812">Transmembrane</keyword>
<evidence type="ECO:0000256" key="2">
    <source>
        <dbReference type="ARBA" id="ARBA00022475"/>
    </source>
</evidence>
<dbReference type="PANTHER" id="PTHR33362:SF3">
    <property type="entry name" value="SIALIC ACID TRAP TRANSPORTER PERMEASE PROTEIN SIAT"/>
    <property type="match status" value="1"/>
</dbReference>